<dbReference type="InterPro" id="IPR055315">
    <property type="entry name" value="Cramped-like"/>
</dbReference>
<protein>
    <recommendedName>
        <fullName evidence="4">SANT domain-containing protein</fullName>
    </recommendedName>
</protein>
<evidence type="ECO:0000256" key="2">
    <source>
        <dbReference type="ARBA" id="ARBA00023242"/>
    </source>
</evidence>
<dbReference type="CDD" id="cd00167">
    <property type="entry name" value="SANT"/>
    <property type="match status" value="1"/>
</dbReference>
<keyword evidence="6" id="KW-1185">Reference proteome</keyword>
<dbReference type="InterPro" id="IPR001005">
    <property type="entry name" value="SANT/Myb"/>
</dbReference>
<feature type="region of interest" description="Disordered" evidence="3">
    <location>
        <begin position="1"/>
        <end position="47"/>
    </location>
</feature>
<feature type="region of interest" description="Disordered" evidence="3">
    <location>
        <begin position="206"/>
        <end position="249"/>
    </location>
</feature>
<dbReference type="GO" id="GO:0005634">
    <property type="term" value="C:nucleus"/>
    <property type="evidence" value="ECO:0007669"/>
    <property type="project" value="TreeGrafter"/>
</dbReference>
<evidence type="ECO:0000313" key="5">
    <source>
        <dbReference type="EMBL" id="CAI9760674.1"/>
    </source>
</evidence>
<dbReference type="GO" id="GO:0003677">
    <property type="term" value="F:DNA binding"/>
    <property type="evidence" value="ECO:0007669"/>
    <property type="project" value="UniProtKB-KW"/>
</dbReference>
<feature type="compositionally biased region" description="Polar residues" evidence="3">
    <location>
        <begin position="214"/>
        <end position="236"/>
    </location>
</feature>
<keyword evidence="1" id="KW-0238">DNA-binding</keyword>
<name>A0AAD2DNQ0_9LAMI</name>
<feature type="domain" description="SANT" evidence="4">
    <location>
        <begin position="51"/>
        <end position="97"/>
    </location>
</feature>
<keyword evidence="2" id="KW-0539">Nucleus</keyword>
<organism evidence="5 6">
    <name type="scientific">Fraxinus pennsylvanica</name>
    <dbReference type="NCBI Taxonomy" id="56036"/>
    <lineage>
        <taxon>Eukaryota</taxon>
        <taxon>Viridiplantae</taxon>
        <taxon>Streptophyta</taxon>
        <taxon>Embryophyta</taxon>
        <taxon>Tracheophyta</taxon>
        <taxon>Spermatophyta</taxon>
        <taxon>Magnoliopsida</taxon>
        <taxon>eudicotyledons</taxon>
        <taxon>Gunneridae</taxon>
        <taxon>Pentapetalae</taxon>
        <taxon>asterids</taxon>
        <taxon>lamiids</taxon>
        <taxon>Lamiales</taxon>
        <taxon>Oleaceae</taxon>
        <taxon>Oleeae</taxon>
        <taxon>Fraxinus</taxon>
    </lineage>
</organism>
<evidence type="ECO:0000256" key="1">
    <source>
        <dbReference type="ARBA" id="ARBA00023125"/>
    </source>
</evidence>
<accession>A0AAD2DNQ0</accession>
<sequence length="828" mass="92264">MESQVPTDCEACIQHENLGSKDGNSSEPSSSQDNISPQQPVKKRPRQWAAWTRQEEESFFTALRQVGKNFEKITCHVQSKNKDQVRHYYYRLVRRMNKLLGPELCLDAKNSKDTNAAMLRWWSLLEKYSCKASKLHLKPRRFKIFVEALENQLLKDRKKNVRKRLSPGENNCSTAPITVSNLGRPSSHDSRAVKLVLVDSQNMQKVGTGKGSSVKRNVNNIGTDRTNSKVDSSSLKTAKHRRKSGSSTAAYKRWEKAAIAGVSLVADAAEHLERTITEKEVAQEVEFVHETRASGGSQPVRKVELSLPMSSQSHSNEYNAQNSMKLKLQLFPIDDCTRKSLEADNYNPHLELTLGTRKKISSVLDHLNRKWGNSNLLSGDLMLFPYWAHSENLVGCQKWTKDSPLCAADVYARVGSPPVFRLRYGWFSKAELESATPQALQSYADVSEKNNINIMKKHDIESAPTSSPTYKKSGNPRWGTCQELLASTDKMNSMTPSSTFVSKDEIIKCGRSDPDINSSSYIESTPAVSIVRRETGALADRRQVENMDDRSMQKDLVLSAGEWADSLTCISVGDLLSDSILNVDANCAELPSPVGSNSLQQIPFSCDSFDAAIAAHIYKHQNKVGSQLGLAPDAPSIWDAEETCDAFAFQKSGAFCEKVDSDVRNASLETFKQINRTSSSVSHNAVEELPEDKKSNNDDPIYGEPMDTLENSAKDFSGLTETYWPDSLGPLDLDIPSCRLHSDDIILSDSIGGLNRFLANSLDAFQNCSFFGLDKKESASAVEAHQTAPVSDFKISIWFSMDHHRGDISIFESRKLCFKKKALIYPLI</sequence>
<dbReference type="EMBL" id="OU503040">
    <property type="protein sequence ID" value="CAI9760674.1"/>
    <property type="molecule type" value="Genomic_DNA"/>
</dbReference>
<dbReference type="Proteomes" id="UP000834106">
    <property type="component" value="Chromosome 5"/>
</dbReference>
<dbReference type="PANTHER" id="PTHR21677:SF1">
    <property type="entry name" value="PROTEIN CRAMPED-LIKE"/>
    <property type="match status" value="1"/>
</dbReference>
<feature type="compositionally biased region" description="Polar residues" evidence="3">
    <location>
        <begin position="22"/>
        <end position="39"/>
    </location>
</feature>
<evidence type="ECO:0000259" key="4">
    <source>
        <dbReference type="PROSITE" id="PS51293"/>
    </source>
</evidence>
<dbReference type="Pfam" id="PF00249">
    <property type="entry name" value="Myb_DNA-binding"/>
    <property type="match status" value="1"/>
</dbReference>
<proteinExistence type="predicted"/>
<evidence type="ECO:0000256" key="3">
    <source>
        <dbReference type="SAM" id="MobiDB-lite"/>
    </source>
</evidence>
<dbReference type="Gene3D" id="1.20.58.1880">
    <property type="match status" value="1"/>
</dbReference>
<dbReference type="FunFam" id="1.10.10.60:FF:000287">
    <property type="entry name" value="TSL-kinase interacting protein 1"/>
    <property type="match status" value="1"/>
</dbReference>
<dbReference type="SMART" id="SM00717">
    <property type="entry name" value="SANT"/>
    <property type="match status" value="1"/>
</dbReference>
<dbReference type="SUPFAM" id="SSF46689">
    <property type="entry name" value="Homeodomain-like"/>
    <property type="match status" value="1"/>
</dbReference>
<dbReference type="InterPro" id="IPR017884">
    <property type="entry name" value="SANT_dom"/>
</dbReference>
<reference evidence="5" key="1">
    <citation type="submission" date="2023-05" db="EMBL/GenBank/DDBJ databases">
        <authorList>
            <person name="Huff M."/>
        </authorList>
    </citation>
    <scope>NUCLEOTIDE SEQUENCE</scope>
</reference>
<gene>
    <name evidence="5" type="ORF">FPE_LOCUS8104</name>
</gene>
<dbReference type="AlphaFoldDB" id="A0AAD2DNQ0"/>
<dbReference type="GO" id="GO:0007389">
    <property type="term" value="P:pattern specification process"/>
    <property type="evidence" value="ECO:0007669"/>
    <property type="project" value="TreeGrafter"/>
</dbReference>
<evidence type="ECO:0000313" key="6">
    <source>
        <dbReference type="Proteomes" id="UP000834106"/>
    </source>
</evidence>
<dbReference type="PROSITE" id="PS51293">
    <property type="entry name" value="SANT"/>
    <property type="match status" value="1"/>
</dbReference>
<dbReference type="InterPro" id="IPR009057">
    <property type="entry name" value="Homeodomain-like_sf"/>
</dbReference>
<dbReference type="GO" id="GO:0003682">
    <property type="term" value="F:chromatin binding"/>
    <property type="evidence" value="ECO:0007669"/>
    <property type="project" value="InterPro"/>
</dbReference>
<dbReference type="PANTHER" id="PTHR21677">
    <property type="entry name" value="CRAMPED PROTEIN"/>
    <property type="match status" value="1"/>
</dbReference>